<organism evidence="2 3">
    <name type="scientific">Streptomyces xanthochromogenes</name>
    <dbReference type="NCBI Taxonomy" id="67384"/>
    <lineage>
        <taxon>Bacteria</taxon>
        <taxon>Bacillati</taxon>
        <taxon>Actinomycetota</taxon>
        <taxon>Actinomycetes</taxon>
        <taxon>Kitasatosporales</taxon>
        <taxon>Streptomycetaceae</taxon>
        <taxon>Streptomyces</taxon>
    </lineage>
</organism>
<keyword evidence="3" id="KW-1185">Reference proteome</keyword>
<dbReference type="SUPFAM" id="SSF52091">
    <property type="entry name" value="SpoIIaa-like"/>
    <property type="match status" value="1"/>
</dbReference>
<dbReference type="InterPro" id="IPR036513">
    <property type="entry name" value="STAS_dom_sf"/>
</dbReference>
<dbReference type="Gene3D" id="3.30.750.24">
    <property type="entry name" value="STAS domain"/>
    <property type="match status" value="1"/>
</dbReference>
<dbReference type="CDD" id="cd07043">
    <property type="entry name" value="STAS_anti-anti-sigma_factors"/>
    <property type="match status" value="1"/>
</dbReference>
<dbReference type="PANTHER" id="PTHR35849">
    <property type="entry name" value="BLR2341 PROTEIN"/>
    <property type="match status" value="1"/>
</dbReference>
<accession>A0ABQ2ZKY4</accession>
<dbReference type="InterPro" id="IPR002645">
    <property type="entry name" value="STAS_dom"/>
</dbReference>
<reference evidence="3" key="1">
    <citation type="journal article" date="2019" name="Int. J. Syst. Evol. Microbiol.">
        <title>The Global Catalogue of Microorganisms (GCM) 10K type strain sequencing project: providing services to taxonomists for standard genome sequencing and annotation.</title>
        <authorList>
            <consortium name="The Broad Institute Genomics Platform"/>
            <consortium name="The Broad Institute Genome Sequencing Center for Infectious Disease"/>
            <person name="Wu L."/>
            <person name="Ma J."/>
        </authorList>
    </citation>
    <scope>NUCLEOTIDE SEQUENCE [LARGE SCALE GENOMIC DNA]</scope>
    <source>
        <strain evidence="3">JCM 4594</strain>
    </source>
</reference>
<comment type="caution">
    <text evidence="2">The sequence shown here is derived from an EMBL/GenBank/DDBJ whole genome shotgun (WGS) entry which is preliminary data.</text>
</comment>
<dbReference type="Pfam" id="PF13466">
    <property type="entry name" value="STAS_2"/>
    <property type="match status" value="1"/>
</dbReference>
<feature type="domain" description="STAS" evidence="1">
    <location>
        <begin position="1"/>
        <end position="80"/>
    </location>
</feature>
<name>A0ABQ2ZKY4_9ACTN</name>
<dbReference type="EMBL" id="BMUU01000001">
    <property type="protein sequence ID" value="GGY16375.1"/>
    <property type="molecule type" value="Genomic_DNA"/>
</dbReference>
<gene>
    <name evidence="2" type="ORF">GCM10010326_05450</name>
</gene>
<evidence type="ECO:0000313" key="2">
    <source>
        <dbReference type="EMBL" id="GGY16375.1"/>
    </source>
</evidence>
<dbReference type="InterPro" id="IPR058548">
    <property type="entry name" value="MlaB-like_STAS"/>
</dbReference>
<dbReference type="Proteomes" id="UP000600946">
    <property type="component" value="Unassembled WGS sequence"/>
</dbReference>
<dbReference type="PROSITE" id="PS50801">
    <property type="entry name" value="STAS"/>
    <property type="match status" value="1"/>
</dbReference>
<dbReference type="PANTHER" id="PTHR35849:SF2">
    <property type="entry name" value="BLR2341 PROTEIN"/>
    <property type="match status" value="1"/>
</dbReference>
<evidence type="ECO:0000259" key="1">
    <source>
        <dbReference type="PROSITE" id="PS50801"/>
    </source>
</evidence>
<evidence type="ECO:0000313" key="3">
    <source>
        <dbReference type="Proteomes" id="UP000600946"/>
    </source>
</evidence>
<sequence>MTVVVGGEIDLDTAPQLHHALTNSLRRSPGGVDVDLGRVPFCDCTGLNALLHARRYALAHGKTLVVRNAGAAVTRLLTVTRTLGPLTSDAGSPAAVVRQRRLEAAVSSP</sequence>
<protein>
    <recommendedName>
        <fullName evidence="1">STAS domain-containing protein</fullName>
    </recommendedName>
</protein>
<dbReference type="InterPro" id="IPR052746">
    <property type="entry name" value="MlaB_ABC_Transporter"/>
</dbReference>
<proteinExistence type="predicted"/>